<protein>
    <submittedName>
        <fullName evidence="1">Uncharacterized protein</fullName>
    </submittedName>
</protein>
<organism evidence="1 2">
    <name type="scientific">Triticum urartu</name>
    <name type="common">Red wild einkorn</name>
    <name type="synonym">Crithodium urartu</name>
    <dbReference type="NCBI Taxonomy" id="4572"/>
    <lineage>
        <taxon>Eukaryota</taxon>
        <taxon>Viridiplantae</taxon>
        <taxon>Streptophyta</taxon>
        <taxon>Embryophyta</taxon>
        <taxon>Tracheophyta</taxon>
        <taxon>Spermatophyta</taxon>
        <taxon>Magnoliopsida</taxon>
        <taxon>Liliopsida</taxon>
        <taxon>Poales</taxon>
        <taxon>Poaceae</taxon>
        <taxon>BOP clade</taxon>
        <taxon>Pooideae</taxon>
        <taxon>Triticodae</taxon>
        <taxon>Triticeae</taxon>
        <taxon>Triticinae</taxon>
        <taxon>Triticum</taxon>
    </lineage>
</organism>
<evidence type="ECO:0000313" key="1">
    <source>
        <dbReference type="EnsemblPlants" id="TuG1812G0500001683.01.T01"/>
    </source>
</evidence>
<dbReference type="EnsemblPlants" id="TuG1812G0500001683.01.T01">
    <property type="protein sequence ID" value="TuG1812G0500001683.01.T01"/>
    <property type="gene ID" value="TuG1812G0500001683.01"/>
</dbReference>
<accession>A0A8R7QEN2</accession>
<reference evidence="1" key="3">
    <citation type="submission" date="2022-06" db="UniProtKB">
        <authorList>
            <consortium name="EnsemblPlants"/>
        </authorList>
    </citation>
    <scope>IDENTIFICATION</scope>
</reference>
<name>A0A8R7QEN2_TRIUA</name>
<dbReference type="Proteomes" id="UP000015106">
    <property type="component" value="Chromosome 5"/>
</dbReference>
<sequence length="123" mass="13949">MFWECQAFIFKVDSSSSNVGPFTKYGVALGKRNKFSFAAILVACSFQQERNNLMFEWFKAYALCFVSLCPTRFMLIPFFRTCSGSVKHLFSRSTVPCRTVDLLPSMGLLQARGISFPSLLSWS</sequence>
<dbReference type="Gramene" id="TuG1812G0500001683.01.T01">
    <property type="protein sequence ID" value="TuG1812G0500001683.01.T01"/>
    <property type="gene ID" value="TuG1812G0500001683.01"/>
</dbReference>
<dbReference type="AlphaFoldDB" id="A0A8R7QEN2"/>
<evidence type="ECO:0000313" key="2">
    <source>
        <dbReference type="Proteomes" id="UP000015106"/>
    </source>
</evidence>
<proteinExistence type="predicted"/>
<reference evidence="2" key="1">
    <citation type="journal article" date="2013" name="Nature">
        <title>Draft genome of the wheat A-genome progenitor Triticum urartu.</title>
        <authorList>
            <person name="Ling H.Q."/>
            <person name="Zhao S."/>
            <person name="Liu D."/>
            <person name="Wang J."/>
            <person name="Sun H."/>
            <person name="Zhang C."/>
            <person name="Fan H."/>
            <person name="Li D."/>
            <person name="Dong L."/>
            <person name="Tao Y."/>
            <person name="Gao C."/>
            <person name="Wu H."/>
            <person name="Li Y."/>
            <person name="Cui Y."/>
            <person name="Guo X."/>
            <person name="Zheng S."/>
            <person name="Wang B."/>
            <person name="Yu K."/>
            <person name="Liang Q."/>
            <person name="Yang W."/>
            <person name="Lou X."/>
            <person name="Chen J."/>
            <person name="Feng M."/>
            <person name="Jian J."/>
            <person name="Zhang X."/>
            <person name="Luo G."/>
            <person name="Jiang Y."/>
            <person name="Liu J."/>
            <person name="Wang Z."/>
            <person name="Sha Y."/>
            <person name="Zhang B."/>
            <person name="Wu H."/>
            <person name="Tang D."/>
            <person name="Shen Q."/>
            <person name="Xue P."/>
            <person name="Zou S."/>
            <person name="Wang X."/>
            <person name="Liu X."/>
            <person name="Wang F."/>
            <person name="Yang Y."/>
            <person name="An X."/>
            <person name="Dong Z."/>
            <person name="Zhang K."/>
            <person name="Zhang X."/>
            <person name="Luo M.C."/>
            <person name="Dvorak J."/>
            <person name="Tong Y."/>
            <person name="Wang J."/>
            <person name="Yang H."/>
            <person name="Li Z."/>
            <person name="Wang D."/>
            <person name="Zhang A."/>
            <person name="Wang J."/>
        </authorList>
    </citation>
    <scope>NUCLEOTIDE SEQUENCE</scope>
    <source>
        <strain evidence="2">cv. G1812</strain>
    </source>
</reference>
<reference evidence="1" key="2">
    <citation type="submission" date="2018-03" db="EMBL/GenBank/DDBJ databases">
        <title>The Triticum urartu genome reveals the dynamic nature of wheat genome evolution.</title>
        <authorList>
            <person name="Ling H."/>
            <person name="Ma B."/>
            <person name="Shi X."/>
            <person name="Liu H."/>
            <person name="Dong L."/>
            <person name="Sun H."/>
            <person name="Cao Y."/>
            <person name="Gao Q."/>
            <person name="Zheng S."/>
            <person name="Li Y."/>
            <person name="Yu Y."/>
            <person name="Du H."/>
            <person name="Qi M."/>
            <person name="Li Y."/>
            <person name="Yu H."/>
            <person name="Cui Y."/>
            <person name="Wang N."/>
            <person name="Chen C."/>
            <person name="Wu H."/>
            <person name="Zhao Y."/>
            <person name="Zhang J."/>
            <person name="Li Y."/>
            <person name="Zhou W."/>
            <person name="Zhang B."/>
            <person name="Hu W."/>
            <person name="Eijk M."/>
            <person name="Tang J."/>
            <person name="Witsenboer H."/>
            <person name="Zhao S."/>
            <person name="Li Z."/>
            <person name="Zhang A."/>
            <person name="Wang D."/>
            <person name="Liang C."/>
        </authorList>
    </citation>
    <scope>NUCLEOTIDE SEQUENCE [LARGE SCALE GENOMIC DNA]</scope>
    <source>
        <strain evidence="1">cv. G1812</strain>
    </source>
</reference>
<keyword evidence="2" id="KW-1185">Reference proteome</keyword>